<keyword evidence="2" id="KW-0808">Transferase</keyword>
<dbReference type="Proteomes" id="UP001465755">
    <property type="component" value="Unassembled WGS sequence"/>
</dbReference>
<accession>A0AAW1P9Q3</accession>
<dbReference type="PROSITE" id="PS00107">
    <property type="entry name" value="PROTEIN_KINASE_ATP"/>
    <property type="match status" value="1"/>
</dbReference>
<dbReference type="PANTHER" id="PTHR24348:SF22">
    <property type="entry name" value="NON-SPECIFIC SERINE_THREONINE PROTEIN KINASE"/>
    <property type="match status" value="1"/>
</dbReference>
<dbReference type="GO" id="GO:0004674">
    <property type="term" value="F:protein serine/threonine kinase activity"/>
    <property type="evidence" value="ECO:0007669"/>
    <property type="project" value="UniProtKB-KW"/>
</dbReference>
<evidence type="ECO:0000313" key="10">
    <source>
        <dbReference type="Proteomes" id="UP001465755"/>
    </source>
</evidence>
<dbReference type="FunFam" id="3.30.200.20:FF:000003">
    <property type="entry name" value="Non-specific serine/threonine protein kinase"/>
    <property type="match status" value="1"/>
</dbReference>
<dbReference type="InterPro" id="IPR017441">
    <property type="entry name" value="Protein_kinase_ATP_BS"/>
</dbReference>
<comment type="caution">
    <text evidence="9">The sequence shown here is derived from an EMBL/GenBank/DDBJ whole genome shotgun (WGS) entry which is preliminary data.</text>
</comment>
<dbReference type="GO" id="GO:0000407">
    <property type="term" value="C:phagophore assembly site"/>
    <property type="evidence" value="ECO:0007669"/>
    <property type="project" value="TreeGrafter"/>
</dbReference>
<evidence type="ECO:0000256" key="1">
    <source>
        <dbReference type="ARBA" id="ARBA00022527"/>
    </source>
</evidence>
<dbReference type="InterPro" id="IPR008271">
    <property type="entry name" value="Ser/Thr_kinase_AS"/>
</dbReference>
<dbReference type="CDD" id="cd14009">
    <property type="entry name" value="STKc_ATG1_ULK_like"/>
    <property type="match status" value="1"/>
</dbReference>
<dbReference type="AlphaFoldDB" id="A0AAW1P9Q3"/>
<dbReference type="FunFam" id="1.10.510.10:FF:000571">
    <property type="entry name" value="Maternal embryonic leucine zipper kinase"/>
    <property type="match status" value="1"/>
</dbReference>
<evidence type="ECO:0000256" key="2">
    <source>
        <dbReference type="ARBA" id="ARBA00022679"/>
    </source>
</evidence>
<sequence>MAGGGGSGRLVGDYIIQQHIGSGSFAEVWKAEHQTTHEVVAIKEINTSKLNRKLRQSLESEVSILRRISHRNVVKLHSVLEMGHKLYLVMEYCAGGDLAAYLRRHHRVSEETARGLMYQLAEGLKQLWLHHLVHRDLKPQNLLLSGHGAQAVLKIADFGFARDLQPQGLAETLCGSPLYMAPEILKYHKYDCKADLWSTGVILFELVVGHTPFNGLNHIQLVNEIDKKQVIVPPDIMPELSTHLVDLIFALLRRNPLERLAFEEFFRHPFLAPDSQRPAGKDAGAGLELPVARFVAPPAITAPCSDGLRDVGRSSSSSMRSAQTAQPLMDSLAEEEDYVFVEAQTSVNSSGNISRSSSVHRSGASTPAANMPVYRAAGHVRPAHQASPGQALPSHRPADSPAPPVRAGSGGSHPGTMVFTLGVSRLEALRKVARLLDGDLSEQAAPNSPAAPGSALVLRILALQVLGGALEVCRREPEASPEGPAGHMAGLLTEDMRGICQRADEAAAVAASAGQEGAALPDVWELVFQAALSLARSAAVDELLGATSACLRAYSRAAALFYFMFAEAPNMPLQPPLVLSPADVQRLQTYTARIALRYQAALGAAAPPAIPSSPAVAVTPGSHHSHAGTAVPA</sequence>
<dbReference type="PROSITE" id="PS00108">
    <property type="entry name" value="PROTEIN_KINASE_ST"/>
    <property type="match status" value="1"/>
</dbReference>
<evidence type="ECO:0000256" key="4">
    <source>
        <dbReference type="ARBA" id="ARBA00022777"/>
    </source>
</evidence>
<keyword evidence="3 6" id="KW-0547">Nucleotide-binding</keyword>
<dbReference type="Pfam" id="PF00069">
    <property type="entry name" value="Pkinase"/>
    <property type="match status" value="1"/>
</dbReference>
<dbReference type="GO" id="GO:0005829">
    <property type="term" value="C:cytosol"/>
    <property type="evidence" value="ECO:0007669"/>
    <property type="project" value="TreeGrafter"/>
</dbReference>
<dbReference type="PROSITE" id="PS50011">
    <property type="entry name" value="PROTEIN_KINASE_DOM"/>
    <property type="match status" value="1"/>
</dbReference>
<dbReference type="GO" id="GO:0005776">
    <property type="term" value="C:autophagosome"/>
    <property type="evidence" value="ECO:0007669"/>
    <property type="project" value="TreeGrafter"/>
</dbReference>
<name>A0AAW1P9Q3_9CHLO</name>
<protein>
    <recommendedName>
        <fullName evidence="8">Protein kinase domain-containing protein</fullName>
    </recommendedName>
</protein>
<dbReference type="GO" id="GO:0016020">
    <property type="term" value="C:membrane"/>
    <property type="evidence" value="ECO:0007669"/>
    <property type="project" value="TreeGrafter"/>
</dbReference>
<gene>
    <name evidence="9" type="ORF">WJX73_001171</name>
</gene>
<feature type="domain" description="Protein kinase" evidence="8">
    <location>
        <begin position="14"/>
        <end position="271"/>
    </location>
</feature>
<reference evidence="9 10" key="1">
    <citation type="journal article" date="2024" name="Nat. Commun.">
        <title>Phylogenomics reveals the evolutionary origins of lichenization in chlorophyte algae.</title>
        <authorList>
            <person name="Puginier C."/>
            <person name="Libourel C."/>
            <person name="Otte J."/>
            <person name="Skaloud P."/>
            <person name="Haon M."/>
            <person name="Grisel S."/>
            <person name="Petersen M."/>
            <person name="Berrin J.G."/>
            <person name="Delaux P.M."/>
            <person name="Dal Grande F."/>
            <person name="Keller J."/>
        </authorList>
    </citation>
    <scope>NUCLEOTIDE SEQUENCE [LARGE SCALE GENOMIC DNA]</scope>
    <source>
        <strain evidence="9 10">SAG 2036</strain>
    </source>
</reference>
<keyword evidence="5 6" id="KW-0067">ATP-binding</keyword>
<dbReference type="InterPro" id="IPR000719">
    <property type="entry name" value="Prot_kinase_dom"/>
</dbReference>
<organism evidence="9 10">
    <name type="scientific">Symbiochloris irregularis</name>
    <dbReference type="NCBI Taxonomy" id="706552"/>
    <lineage>
        <taxon>Eukaryota</taxon>
        <taxon>Viridiplantae</taxon>
        <taxon>Chlorophyta</taxon>
        <taxon>core chlorophytes</taxon>
        <taxon>Trebouxiophyceae</taxon>
        <taxon>Trebouxiales</taxon>
        <taxon>Trebouxiaceae</taxon>
        <taxon>Symbiochloris</taxon>
    </lineage>
</organism>
<keyword evidence="1" id="KW-0723">Serine/threonine-protein kinase</keyword>
<proteinExistence type="predicted"/>
<keyword evidence="10" id="KW-1185">Reference proteome</keyword>
<evidence type="ECO:0000313" key="9">
    <source>
        <dbReference type="EMBL" id="KAK9806475.1"/>
    </source>
</evidence>
<dbReference type="SMART" id="SM00220">
    <property type="entry name" value="S_TKc"/>
    <property type="match status" value="1"/>
</dbReference>
<dbReference type="GO" id="GO:0010506">
    <property type="term" value="P:regulation of autophagy"/>
    <property type="evidence" value="ECO:0007669"/>
    <property type="project" value="InterPro"/>
</dbReference>
<dbReference type="GO" id="GO:0005524">
    <property type="term" value="F:ATP binding"/>
    <property type="evidence" value="ECO:0007669"/>
    <property type="project" value="UniProtKB-UniRule"/>
</dbReference>
<dbReference type="SUPFAM" id="SSF56112">
    <property type="entry name" value="Protein kinase-like (PK-like)"/>
    <property type="match status" value="1"/>
</dbReference>
<evidence type="ECO:0000256" key="7">
    <source>
        <dbReference type="SAM" id="MobiDB-lite"/>
    </source>
</evidence>
<dbReference type="PANTHER" id="PTHR24348">
    <property type="entry name" value="SERINE/THREONINE-PROTEIN KINASE UNC-51-RELATED"/>
    <property type="match status" value="1"/>
</dbReference>
<dbReference type="GO" id="GO:0000045">
    <property type="term" value="P:autophagosome assembly"/>
    <property type="evidence" value="ECO:0007669"/>
    <property type="project" value="TreeGrafter"/>
</dbReference>
<dbReference type="Gene3D" id="1.10.510.10">
    <property type="entry name" value="Transferase(Phosphotransferase) domain 1"/>
    <property type="match status" value="1"/>
</dbReference>
<keyword evidence="4" id="KW-0418">Kinase</keyword>
<dbReference type="EMBL" id="JALJOQ010000037">
    <property type="protein sequence ID" value="KAK9806475.1"/>
    <property type="molecule type" value="Genomic_DNA"/>
</dbReference>
<evidence type="ECO:0000259" key="8">
    <source>
        <dbReference type="PROSITE" id="PS50011"/>
    </source>
</evidence>
<evidence type="ECO:0000256" key="6">
    <source>
        <dbReference type="PROSITE-ProRule" id="PRU10141"/>
    </source>
</evidence>
<evidence type="ECO:0000256" key="5">
    <source>
        <dbReference type="ARBA" id="ARBA00022840"/>
    </source>
</evidence>
<feature type="binding site" evidence="6">
    <location>
        <position position="43"/>
    </location>
    <ligand>
        <name>ATP</name>
        <dbReference type="ChEBI" id="CHEBI:30616"/>
    </ligand>
</feature>
<feature type="region of interest" description="Disordered" evidence="7">
    <location>
        <begin position="380"/>
        <end position="413"/>
    </location>
</feature>
<dbReference type="InterPro" id="IPR011009">
    <property type="entry name" value="Kinase-like_dom_sf"/>
</dbReference>
<dbReference type="InterPro" id="IPR045269">
    <property type="entry name" value="Atg1-like"/>
</dbReference>
<evidence type="ECO:0000256" key="3">
    <source>
        <dbReference type="ARBA" id="ARBA00022741"/>
    </source>
</evidence>